<dbReference type="Proteomes" id="UP000265520">
    <property type="component" value="Unassembled WGS sequence"/>
</dbReference>
<evidence type="ECO:0000256" key="1">
    <source>
        <dbReference type="SAM" id="MobiDB-lite"/>
    </source>
</evidence>
<feature type="non-terminal residue" evidence="2">
    <location>
        <position position="1"/>
    </location>
</feature>
<accession>A0A392URV3</accession>
<feature type="compositionally biased region" description="Basic and acidic residues" evidence="1">
    <location>
        <begin position="41"/>
        <end position="50"/>
    </location>
</feature>
<evidence type="ECO:0000313" key="3">
    <source>
        <dbReference type="Proteomes" id="UP000265520"/>
    </source>
</evidence>
<protein>
    <submittedName>
        <fullName evidence="2">Uncharacterized protein</fullName>
    </submittedName>
</protein>
<name>A0A392URV3_9FABA</name>
<organism evidence="2 3">
    <name type="scientific">Trifolium medium</name>
    <dbReference type="NCBI Taxonomy" id="97028"/>
    <lineage>
        <taxon>Eukaryota</taxon>
        <taxon>Viridiplantae</taxon>
        <taxon>Streptophyta</taxon>
        <taxon>Embryophyta</taxon>
        <taxon>Tracheophyta</taxon>
        <taxon>Spermatophyta</taxon>
        <taxon>Magnoliopsida</taxon>
        <taxon>eudicotyledons</taxon>
        <taxon>Gunneridae</taxon>
        <taxon>Pentapetalae</taxon>
        <taxon>rosids</taxon>
        <taxon>fabids</taxon>
        <taxon>Fabales</taxon>
        <taxon>Fabaceae</taxon>
        <taxon>Papilionoideae</taxon>
        <taxon>50 kb inversion clade</taxon>
        <taxon>NPAAA clade</taxon>
        <taxon>Hologalegina</taxon>
        <taxon>IRL clade</taxon>
        <taxon>Trifolieae</taxon>
        <taxon>Trifolium</taxon>
    </lineage>
</organism>
<feature type="region of interest" description="Disordered" evidence="1">
    <location>
        <begin position="1"/>
        <end position="50"/>
    </location>
</feature>
<dbReference type="AlphaFoldDB" id="A0A392URV3"/>
<sequence length="50" mass="5522">AGSARLQVGSDHPHEQTPPWHSTPSMWADPPSPQIRSHSGTHGEERSYHP</sequence>
<comment type="caution">
    <text evidence="2">The sequence shown here is derived from an EMBL/GenBank/DDBJ whole genome shotgun (WGS) entry which is preliminary data.</text>
</comment>
<dbReference type="EMBL" id="LXQA010874219">
    <property type="protein sequence ID" value="MCI75060.1"/>
    <property type="molecule type" value="Genomic_DNA"/>
</dbReference>
<keyword evidence="3" id="KW-1185">Reference proteome</keyword>
<evidence type="ECO:0000313" key="2">
    <source>
        <dbReference type="EMBL" id="MCI75060.1"/>
    </source>
</evidence>
<proteinExistence type="predicted"/>
<reference evidence="2 3" key="1">
    <citation type="journal article" date="2018" name="Front. Plant Sci.">
        <title>Red Clover (Trifolium pratense) and Zigzag Clover (T. medium) - A Picture of Genomic Similarities and Differences.</title>
        <authorList>
            <person name="Dluhosova J."/>
            <person name="Istvanek J."/>
            <person name="Nedelnik J."/>
            <person name="Repkova J."/>
        </authorList>
    </citation>
    <scope>NUCLEOTIDE SEQUENCE [LARGE SCALE GENOMIC DNA]</scope>
    <source>
        <strain evidence="3">cv. 10/8</strain>
        <tissue evidence="2">Leaf</tissue>
    </source>
</reference>